<gene>
    <name evidence="2" type="ORF">COV89_04360</name>
</gene>
<sequence>MARNLKRQPWNPFSYLDRKAKHLPKNVLVGLLFFIAATTALNSEKQRMDLRTLGMQAQVKADQETIYKWEQLAQERPDYRDGWIQLAVAYYKSSDKEKALWALQKAKEIDPNNETLLKIEKLWGN</sequence>
<evidence type="ECO:0000256" key="1">
    <source>
        <dbReference type="PROSITE-ProRule" id="PRU00339"/>
    </source>
</evidence>
<comment type="caution">
    <text evidence="2">The sequence shown here is derived from an EMBL/GenBank/DDBJ whole genome shotgun (WGS) entry which is preliminary data.</text>
</comment>
<protein>
    <submittedName>
        <fullName evidence="2">Uncharacterized protein</fullName>
    </submittedName>
</protein>
<name>A0A2H0KEQ7_9BACT</name>
<dbReference type="InterPro" id="IPR011990">
    <property type="entry name" value="TPR-like_helical_dom_sf"/>
</dbReference>
<dbReference type="Gene3D" id="1.25.40.10">
    <property type="entry name" value="Tetratricopeptide repeat domain"/>
    <property type="match status" value="1"/>
</dbReference>
<accession>A0A2H0KEQ7</accession>
<dbReference type="AlphaFoldDB" id="A0A2H0KEQ7"/>
<dbReference type="PROSITE" id="PS50005">
    <property type="entry name" value="TPR"/>
    <property type="match status" value="1"/>
</dbReference>
<dbReference type="InterPro" id="IPR019734">
    <property type="entry name" value="TPR_rpt"/>
</dbReference>
<dbReference type="Proteomes" id="UP000231371">
    <property type="component" value="Unassembled WGS sequence"/>
</dbReference>
<organism evidence="2 3">
    <name type="scientific">Candidatus Shapirobacteria bacterium CG11_big_fil_rev_8_21_14_0_20_40_12</name>
    <dbReference type="NCBI Taxonomy" id="1974889"/>
    <lineage>
        <taxon>Bacteria</taxon>
        <taxon>Candidatus Shapironibacteriota</taxon>
    </lineage>
</organism>
<dbReference type="EMBL" id="PCVI01000066">
    <property type="protein sequence ID" value="PIQ69722.1"/>
    <property type="molecule type" value="Genomic_DNA"/>
</dbReference>
<proteinExistence type="predicted"/>
<evidence type="ECO:0000313" key="3">
    <source>
        <dbReference type="Proteomes" id="UP000231371"/>
    </source>
</evidence>
<dbReference type="SUPFAM" id="SSF48452">
    <property type="entry name" value="TPR-like"/>
    <property type="match status" value="1"/>
</dbReference>
<reference evidence="2 3" key="1">
    <citation type="submission" date="2017-09" db="EMBL/GenBank/DDBJ databases">
        <title>Depth-based differentiation of microbial function through sediment-hosted aquifers and enrichment of novel symbionts in the deep terrestrial subsurface.</title>
        <authorList>
            <person name="Probst A.J."/>
            <person name="Ladd B."/>
            <person name="Jarett J.K."/>
            <person name="Geller-Mcgrath D.E."/>
            <person name="Sieber C.M."/>
            <person name="Emerson J.B."/>
            <person name="Anantharaman K."/>
            <person name="Thomas B.C."/>
            <person name="Malmstrom R."/>
            <person name="Stieglmeier M."/>
            <person name="Klingl A."/>
            <person name="Woyke T."/>
            <person name="Ryan C.M."/>
            <person name="Banfield J.F."/>
        </authorList>
    </citation>
    <scope>NUCLEOTIDE SEQUENCE [LARGE SCALE GENOMIC DNA]</scope>
    <source>
        <strain evidence="2">CG11_big_fil_rev_8_21_14_0_20_40_12</strain>
    </source>
</reference>
<keyword evidence="1" id="KW-0802">TPR repeat</keyword>
<feature type="repeat" description="TPR" evidence="1">
    <location>
        <begin position="80"/>
        <end position="113"/>
    </location>
</feature>
<evidence type="ECO:0000313" key="2">
    <source>
        <dbReference type="EMBL" id="PIQ69722.1"/>
    </source>
</evidence>